<sequence length="1418" mass="155116">MLSVTALSETLVTVSATMLDLFDQLLAELGGDDHTCTVDLRRCGSVYFEFYAEARSLRNNVNFGPSELMEPFIKRAYREMTSLPLSASLCWRRLYTDASLFFALSKVSNSVKVDEAVATEAVAALDRAIIIAGAPGRLEFIYKLIKDIQDNHLTLEPLKVPPAQSVQQPMPQMYQSSAFSASVPCIHPPPSVFGREWSEKPFVLRSYGHVQNWRALDSWASIEYLRSMAGPGRIVPVEVGKDYRTEEWIQRLMNWDSFLQSMDFPEHPAQPQNEVLYLAQHNLLMQFPILEGDIGIPEYVYACPDPPSYYPTYKPPGNLDQLVINVWLGPKYTISPAHTDPFFNCYAQVVGRKTVWLAPPEVSNSMYPFNSLASGTSDKSHNPAANTTEPSMSNTSRIDVFPDTAEAESASRNDFPDFWKEVPQKAMCVTLAPVSDVDRAAGRTSPFPGISRRGALSPLPSASLTEEHIAEALQQSPDDGATLDLTHRSLTDVGEDGAEHLATAGRNGSLEDESSILRVALGYNRLATLPTAFALLSRLRYLNLQNNSFSIFPDVLTVMPSLEILDISRNKVKRLPSQPGSLINLRVFCLQRNKIARVPGYFTEFHDLDVLKVDHNPIEWPPKYVMDTADGGREWIIFMQKWMRNNSQHHLDLKKPSVDSFMSANAALDNSIEDHIQSWTSMQDESDPGITPHARSFSIDSTFPSLPGPSKSTSPRFDRPPPLRLGMLPPYNLPPPSSSPESYLPTPDESVSSTDDDSTTVPDGSQHGRNASFAGSARDRRPALYGKKSLPDLRGANVSDGVDRQASRGVSSKAVISASPDPQSQYEFSMPSPLSHRQGSSSSSDGSSHSRAPKAYGQTPPSSASPTSGDPPRPVPEVERHAYFKRLSALPANSMINNLPSSLHSLVECARSLFFAVSQVYQALSHYITYTNDRQLSSVLKKVTDPAYAYMMQLNGALDRFDAICKRTTPPPSLCRALVESSRDTAAMFGRAVAMMSLQLNILASKDDDRYMRSLALIFCGAIAEISHAWQSMIPHIEAIKPLLSDQRRPSVAKLYPVPNPSPELVPASASPSYSPFNALQHGVPIARSRPTQSLGRTRTTRRHAGSFSSKDVEIGKSLPSYDLPMPSPGVLSGASTTLRAGQRHPALPLSASTSSLIPSLMSVPLSSSLSGHPGSAARNGGHSRQTSQTSVGPSAAPSSPFVATRRPTLEIPPSRTLVDKDALNAMEVAVEAAPAVWEMMKEIVDNLSEGAEDIRNTLLKAKSTTERLRSNISAMRCGDPGADRKGLREDAHVFVKIVVKLSNVVKTHGSSHAVFSDLLDKMLALTNATQEFVMLLHVSSFSPSITPRPYSPMTTVLLPSAVGTNGEDGRLGANLSRSRSSTQPRTLKLWGPIAAPRSALPNQSFNIPRMRDTSDEG</sequence>
<dbReference type="Proteomes" id="UP000183567">
    <property type="component" value="Unassembled WGS sequence"/>
</dbReference>
<dbReference type="PANTHER" id="PTHR12461">
    <property type="entry name" value="HYPOXIA-INDUCIBLE FACTOR 1 ALPHA INHIBITOR-RELATED"/>
    <property type="match status" value="1"/>
</dbReference>
<feature type="region of interest" description="Disordered" evidence="3">
    <location>
        <begin position="1166"/>
        <end position="1211"/>
    </location>
</feature>
<keyword evidence="2" id="KW-0677">Repeat</keyword>
<evidence type="ECO:0000256" key="1">
    <source>
        <dbReference type="ARBA" id="ARBA00022614"/>
    </source>
</evidence>
<dbReference type="InterPro" id="IPR041667">
    <property type="entry name" value="Cupin_8"/>
</dbReference>
<dbReference type="SMART" id="SM00369">
    <property type="entry name" value="LRR_TYP"/>
    <property type="match status" value="3"/>
</dbReference>
<protein>
    <recommendedName>
        <fullName evidence="4">Cupin-like domain-containing protein</fullName>
    </recommendedName>
</protein>
<evidence type="ECO:0000313" key="5">
    <source>
        <dbReference type="EMBL" id="OJA14540.1"/>
    </source>
</evidence>
<dbReference type="Pfam" id="PF10428">
    <property type="entry name" value="SOG2"/>
    <property type="match status" value="1"/>
</dbReference>
<dbReference type="InterPro" id="IPR001611">
    <property type="entry name" value="Leu-rich_rpt"/>
</dbReference>
<feature type="region of interest" description="Disordered" evidence="3">
    <location>
        <begin position="1083"/>
        <end position="1140"/>
    </location>
</feature>
<evidence type="ECO:0000313" key="6">
    <source>
        <dbReference type="Proteomes" id="UP000183567"/>
    </source>
</evidence>
<evidence type="ECO:0000256" key="2">
    <source>
        <dbReference type="ARBA" id="ARBA00022737"/>
    </source>
</evidence>
<dbReference type="STRING" id="180088.A0A1J8QS59"/>
<gene>
    <name evidence="5" type="ORF">AZE42_03172</name>
</gene>
<dbReference type="OrthoDB" id="1394818at2759"/>
<feature type="compositionally biased region" description="Polar residues" evidence="3">
    <location>
        <begin position="1183"/>
        <end position="1193"/>
    </location>
</feature>
<dbReference type="InterPro" id="IPR003591">
    <property type="entry name" value="Leu-rich_rpt_typical-subtyp"/>
</dbReference>
<feature type="domain" description="Cupin-like" evidence="4">
    <location>
        <begin position="199"/>
        <end position="432"/>
    </location>
</feature>
<accession>A0A1J8QS59</accession>
<keyword evidence="6" id="KW-1185">Reference proteome</keyword>
<name>A0A1J8QS59_9AGAM</name>
<dbReference type="SUPFAM" id="SSF52075">
    <property type="entry name" value="Outer arm dynein light chain 1"/>
    <property type="match status" value="1"/>
</dbReference>
<reference evidence="5 6" key="1">
    <citation type="submission" date="2016-03" db="EMBL/GenBank/DDBJ databases">
        <title>Comparative genomics of the ectomycorrhizal sister species Rhizopogon vinicolor and Rhizopogon vesiculosus (Basidiomycota: Boletales) reveals a divergence of the mating type B locus.</title>
        <authorList>
            <person name="Mujic A.B."/>
            <person name="Kuo A."/>
            <person name="Tritt A."/>
            <person name="Lipzen A."/>
            <person name="Chen C."/>
            <person name="Johnson J."/>
            <person name="Sharma A."/>
            <person name="Barry K."/>
            <person name="Grigoriev I.V."/>
            <person name="Spatafora J.W."/>
        </authorList>
    </citation>
    <scope>NUCLEOTIDE SEQUENCE [LARGE SCALE GENOMIC DNA]</scope>
    <source>
        <strain evidence="5 6">AM-OR11-056</strain>
    </source>
</reference>
<feature type="compositionally biased region" description="Low complexity" evidence="3">
    <location>
        <begin position="831"/>
        <end position="850"/>
    </location>
</feature>
<dbReference type="InterPro" id="IPR019487">
    <property type="entry name" value="RAM_signalling_pathway_SOG2"/>
</dbReference>
<feature type="compositionally biased region" description="Polar residues" evidence="3">
    <location>
        <begin position="859"/>
        <end position="868"/>
    </location>
</feature>
<evidence type="ECO:0000259" key="4">
    <source>
        <dbReference type="Pfam" id="PF13621"/>
    </source>
</evidence>
<dbReference type="Gene3D" id="2.60.120.650">
    <property type="entry name" value="Cupin"/>
    <property type="match status" value="1"/>
</dbReference>
<feature type="compositionally biased region" description="Low complexity" evidence="3">
    <location>
        <begin position="739"/>
        <end position="763"/>
    </location>
</feature>
<dbReference type="InterPro" id="IPR032675">
    <property type="entry name" value="LRR_dom_sf"/>
</dbReference>
<proteinExistence type="predicted"/>
<dbReference type="Pfam" id="PF13621">
    <property type="entry name" value="Cupin_8"/>
    <property type="match status" value="1"/>
</dbReference>
<feature type="region of interest" description="Disordered" evidence="3">
    <location>
        <begin position="374"/>
        <end position="397"/>
    </location>
</feature>
<organism evidence="5 6">
    <name type="scientific">Rhizopogon vesiculosus</name>
    <dbReference type="NCBI Taxonomy" id="180088"/>
    <lineage>
        <taxon>Eukaryota</taxon>
        <taxon>Fungi</taxon>
        <taxon>Dikarya</taxon>
        <taxon>Basidiomycota</taxon>
        <taxon>Agaricomycotina</taxon>
        <taxon>Agaricomycetes</taxon>
        <taxon>Agaricomycetidae</taxon>
        <taxon>Boletales</taxon>
        <taxon>Suillineae</taxon>
        <taxon>Rhizopogonaceae</taxon>
        <taxon>Rhizopogon</taxon>
    </lineage>
</organism>
<dbReference type="Gene3D" id="3.80.10.10">
    <property type="entry name" value="Ribonuclease Inhibitor"/>
    <property type="match status" value="1"/>
</dbReference>
<dbReference type="SUPFAM" id="SSF51197">
    <property type="entry name" value="Clavaminate synthase-like"/>
    <property type="match status" value="1"/>
</dbReference>
<dbReference type="PANTHER" id="PTHR12461:SF94">
    <property type="entry name" value="JMJC DOMAIN-CONTAINING PROTEIN"/>
    <property type="match status" value="1"/>
</dbReference>
<evidence type="ECO:0000256" key="3">
    <source>
        <dbReference type="SAM" id="MobiDB-lite"/>
    </source>
</evidence>
<feature type="compositionally biased region" description="Low complexity" evidence="3">
    <location>
        <begin position="1166"/>
        <end position="1176"/>
    </location>
</feature>
<comment type="caution">
    <text evidence="5">The sequence shown here is derived from an EMBL/GenBank/DDBJ whole genome shotgun (WGS) entry which is preliminary data.</text>
</comment>
<feature type="region of interest" description="Disordered" evidence="3">
    <location>
        <begin position="681"/>
        <end position="876"/>
    </location>
</feature>
<feature type="compositionally biased region" description="Polar residues" evidence="3">
    <location>
        <begin position="698"/>
        <end position="715"/>
    </location>
</feature>
<keyword evidence="1" id="KW-0433">Leucine-rich repeat</keyword>
<dbReference type="EMBL" id="LVVM01003613">
    <property type="protein sequence ID" value="OJA14540.1"/>
    <property type="molecule type" value="Genomic_DNA"/>
</dbReference>
<dbReference type="Pfam" id="PF00560">
    <property type="entry name" value="LRR_1"/>
    <property type="match status" value="1"/>
</dbReference>